<dbReference type="Proteomes" id="UP000663845">
    <property type="component" value="Unassembled WGS sequence"/>
</dbReference>
<reference evidence="4" key="1">
    <citation type="submission" date="2021-02" db="EMBL/GenBank/DDBJ databases">
        <authorList>
            <person name="Nowell W R."/>
        </authorList>
    </citation>
    <scope>NUCLEOTIDE SEQUENCE</scope>
</reference>
<dbReference type="Gene3D" id="3.90.176.10">
    <property type="entry name" value="Toxin ADP-ribosyltransferase, Chain A, domain 1"/>
    <property type="match status" value="1"/>
</dbReference>
<dbReference type="PROSITE" id="PS50088">
    <property type="entry name" value="ANK_REPEAT"/>
    <property type="match status" value="1"/>
</dbReference>
<dbReference type="PANTHER" id="PTHR24171:SF8">
    <property type="entry name" value="BRCA1-ASSOCIATED RING DOMAIN PROTEIN 1"/>
    <property type="match status" value="1"/>
</dbReference>
<accession>A0A815NTV5</accession>
<dbReference type="GO" id="GO:0031436">
    <property type="term" value="C:BRCA1-BARD1 complex"/>
    <property type="evidence" value="ECO:0007669"/>
    <property type="project" value="TreeGrafter"/>
</dbReference>
<dbReference type="Gene3D" id="1.25.40.20">
    <property type="entry name" value="Ankyrin repeat-containing domain"/>
    <property type="match status" value="1"/>
</dbReference>
<dbReference type="InterPro" id="IPR002110">
    <property type="entry name" value="Ankyrin_rpt"/>
</dbReference>
<dbReference type="GO" id="GO:0085020">
    <property type="term" value="P:protein K6-linked ubiquitination"/>
    <property type="evidence" value="ECO:0007669"/>
    <property type="project" value="TreeGrafter"/>
</dbReference>
<proteinExistence type="predicted"/>
<dbReference type="AlphaFoldDB" id="A0A815NTV5"/>
<dbReference type="SUPFAM" id="SSF56399">
    <property type="entry name" value="ADP-ribosylation"/>
    <property type="match status" value="1"/>
</dbReference>
<dbReference type="SUPFAM" id="SSF48403">
    <property type="entry name" value="Ankyrin repeat"/>
    <property type="match status" value="1"/>
</dbReference>
<name>A0A815NTV5_9BILA</name>
<evidence type="ECO:0000313" key="5">
    <source>
        <dbReference type="Proteomes" id="UP000663845"/>
    </source>
</evidence>
<evidence type="ECO:0000256" key="3">
    <source>
        <dbReference type="PROSITE-ProRule" id="PRU00023"/>
    </source>
</evidence>
<gene>
    <name evidence="4" type="ORF">JYZ213_LOCUS39742</name>
</gene>
<dbReference type="PROSITE" id="PS50297">
    <property type="entry name" value="ANK_REP_REGION"/>
    <property type="match status" value="1"/>
</dbReference>
<dbReference type="InterPro" id="IPR036770">
    <property type="entry name" value="Ankyrin_rpt-contain_sf"/>
</dbReference>
<dbReference type="GO" id="GO:0070531">
    <property type="term" value="C:BRCA1-A complex"/>
    <property type="evidence" value="ECO:0007669"/>
    <property type="project" value="TreeGrafter"/>
</dbReference>
<feature type="repeat" description="ANK" evidence="3">
    <location>
        <begin position="40"/>
        <end position="72"/>
    </location>
</feature>
<dbReference type="GO" id="GO:0004842">
    <property type="term" value="F:ubiquitin-protein transferase activity"/>
    <property type="evidence" value="ECO:0007669"/>
    <property type="project" value="TreeGrafter"/>
</dbReference>
<organism evidence="4 5">
    <name type="scientific">Adineta steineri</name>
    <dbReference type="NCBI Taxonomy" id="433720"/>
    <lineage>
        <taxon>Eukaryota</taxon>
        <taxon>Metazoa</taxon>
        <taxon>Spiralia</taxon>
        <taxon>Gnathifera</taxon>
        <taxon>Rotifera</taxon>
        <taxon>Eurotatoria</taxon>
        <taxon>Bdelloidea</taxon>
        <taxon>Adinetida</taxon>
        <taxon>Adinetidae</taxon>
        <taxon>Adineta</taxon>
    </lineage>
</organism>
<evidence type="ECO:0000256" key="2">
    <source>
        <dbReference type="ARBA" id="ARBA00023043"/>
    </source>
</evidence>
<protein>
    <recommendedName>
        <fullName evidence="6">Ankyrin repeat protein</fullName>
    </recommendedName>
</protein>
<keyword evidence="1" id="KW-0677">Repeat</keyword>
<keyword evidence="2 3" id="KW-0040">ANK repeat</keyword>
<sequence length="630" mass="72101">MTSAPNLSGLYLACRNNDIETVRTLLPTMTLADINKKESNGSTALHAASYHGHIEIITLLLKRGASRSICNQWGCMPYEEARTQVIKDLFKRRIGNTRFIAGSGATEWICFNDQNAYDRSVFSEVMEKSPLDTWRVDWIKEFYVDKDMSDIEGIDVIREFYELARTNPFYLIKAYSAETDYYRLLNLHLANTNSAGQNSPIDEDRSRWYRLRDLVEIFASHDDLKPYIFKGRVFRGMHLTQEELEAYEMPLKRKIIRHAGQPQVVNYIVNKSFLSTSKDYETAEEFALQAAGRRTKDGELIKFPTVCIYCIRSDNRIALDIEAISEYAHEREVLILPGQTFEVISIRKNIQTPNGLYNGAWISQQIVRDVNKGEYLIHHVTPEDYQQRRSYGGGDGGDPLATLTALKFSYIAWDHQNACQPQFSAYCLWIKRCLLQGFPVMFRTKFDKSFGGHIMPITGIDYSNKTTYDERDTIYYYSLYNGQIIKQPLRELGSDPATRPFYCNWGCIPLDVCWGIAITGILDEDKVCLPVRLTVTEWDEPCVASRMAARDMIGQVTVQELTAGIRYILLRYSSYVDVPISGDAAAFLSSNYTSKHDFTAHDHTYIYEDPVTINSNGSTYYRCVADPSTT</sequence>
<dbReference type="PANTHER" id="PTHR24171">
    <property type="entry name" value="ANKYRIN REPEAT DOMAIN-CONTAINING PROTEIN 39-RELATED"/>
    <property type="match status" value="1"/>
</dbReference>
<evidence type="ECO:0000313" key="4">
    <source>
        <dbReference type="EMBL" id="CAF1434119.1"/>
    </source>
</evidence>
<evidence type="ECO:0008006" key="6">
    <source>
        <dbReference type="Google" id="ProtNLM"/>
    </source>
</evidence>
<dbReference type="Pfam" id="PF12796">
    <property type="entry name" value="Ank_2"/>
    <property type="match status" value="1"/>
</dbReference>
<dbReference type="SMART" id="SM00248">
    <property type="entry name" value="ANK"/>
    <property type="match status" value="2"/>
</dbReference>
<evidence type="ECO:0000256" key="1">
    <source>
        <dbReference type="ARBA" id="ARBA00022737"/>
    </source>
</evidence>
<comment type="caution">
    <text evidence="4">The sequence shown here is derived from an EMBL/GenBank/DDBJ whole genome shotgun (WGS) entry which is preliminary data.</text>
</comment>
<dbReference type="EMBL" id="CAJNOG010001340">
    <property type="protein sequence ID" value="CAF1434119.1"/>
    <property type="molecule type" value="Genomic_DNA"/>
</dbReference>